<evidence type="ECO:0000313" key="1">
    <source>
        <dbReference type="EMBL" id="GEP06524.1"/>
    </source>
</evidence>
<dbReference type="AlphaFoldDB" id="A0A512J980"/>
<evidence type="ECO:0000313" key="3">
    <source>
        <dbReference type="Proteomes" id="UP000321960"/>
    </source>
</evidence>
<sequence>MTDRATLNTLRERVADAAAPTRQLFVEAWAACTGHPPPDATDRFDVLVVGEAWADAALLLAACALPDERLEVFWSAGGANTLSLVGESGAGRETGVAVAAGYSGRIGLSLLATVLDRLCDG</sequence>
<dbReference type="EMBL" id="BJZU01000105">
    <property type="protein sequence ID" value="GEP06524.1"/>
    <property type="molecule type" value="Genomic_DNA"/>
</dbReference>
<accession>A0A512J980</accession>
<reference evidence="2" key="1">
    <citation type="journal article" date="2014" name="Int. J. Syst. Evol. Microbiol.">
        <title>Complete genome of a new Firmicutes species belonging to the dominant human colonic microbiota ('Ruminococcus bicirculans') reveals two chromosomes and a selective capacity to utilize plant glucans.</title>
        <authorList>
            <consortium name="NISC Comparative Sequencing Program"/>
            <person name="Wegmann U."/>
            <person name="Louis P."/>
            <person name="Goesmann A."/>
            <person name="Henrissat B."/>
            <person name="Duncan S.H."/>
            <person name="Flint H.J."/>
        </authorList>
    </citation>
    <scope>NUCLEOTIDE SEQUENCE</scope>
    <source>
        <strain evidence="2">NBRC 107715</strain>
    </source>
</reference>
<evidence type="ECO:0000313" key="4">
    <source>
        <dbReference type="Proteomes" id="UP001156856"/>
    </source>
</evidence>
<keyword evidence="4" id="KW-1185">Reference proteome</keyword>
<protein>
    <submittedName>
        <fullName evidence="1">Uncharacterized protein</fullName>
    </submittedName>
</protein>
<reference evidence="2" key="4">
    <citation type="submission" date="2023-01" db="EMBL/GenBank/DDBJ databases">
        <title>Draft genome sequence of Methylobacterium oxalidis strain NBRC 107715.</title>
        <authorList>
            <person name="Sun Q."/>
            <person name="Mori K."/>
        </authorList>
    </citation>
    <scope>NUCLEOTIDE SEQUENCE</scope>
    <source>
        <strain evidence="2">NBRC 107715</strain>
    </source>
</reference>
<reference evidence="4" key="2">
    <citation type="journal article" date="2019" name="Int. J. Syst. Evol. Microbiol.">
        <title>The Global Catalogue of Microorganisms (GCM) 10K type strain sequencing project: providing services to taxonomists for standard genome sequencing and annotation.</title>
        <authorList>
            <consortium name="The Broad Institute Genomics Platform"/>
            <consortium name="The Broad Institute Genome Sequencing Center for Infectious Disease"/>
            <person name="Wu L."/>
            <person name="Ma J."/>
        </authorList>
    </citation>
    <scope>NUCLEOTIDE SEQUENCE [LARGE SCALE GENOMIC DNA]</scope>
    <source>
        <strain evidence="4">NBRC 107715</strain>
    </source>
</reference>
<dbReference type="Proteomes" id="UP001156856">
    <property type="component" value="Unassembled WGS sequence"/>
</dbReference>
<dbReference type="Proteomes" id="UP000321960">
    <property type="component" value="Unassembled WGS sequence"/>
</dbReference>
<dbReference type="RefSeq" id="WP_147028061.1">
    <property type="nucleotide sequence ID" value="NZ_BJZU01000105.1"/>
</dbReference>
<gene>
    <name evidence="2" type="ORF">GCM10007888_22790</name>
    <name evidence="1" type="ORF">MOX02_45620</name>
</gene>
<dbReference type="OrthoDB" id="8000811at2"/>
<proteinExistence type="predicted"/>
<dbReference type="EMBL" id="BSPK01000031">
    <property type="protein sequence ID" value="GLS63898.1"/>
    <property type="molecule type" value="Genomic_DNA"/>
</dbReference>
<organism evidence="1 3">
    <name type="scientific">Methylobacterium oxalidis</name>
    <dbReference type="NCBI Taxonomy" id="944322"/>
    <lineage>
        <taxon>Bacteria</taxon>
        <taxon>Pseudomonadati</taxon>
        <taxon>Pseudomonadota</taxon>
        <taxon>Alphaproteobacteria</taxon>
        <taxon>Hyphomicrobiales</taxon>
        <taxon>Methylobacteriaceae</taxon>
        <taxon>Methylobacterium</taxon>
    </lineage>
</organism>
<reference evidence="1 3" key="3">
    <citation type="submission" date="2019-07" db="EMBL/GenBank/DDBJ databases">
        <title>Whole genome shotgun sequence of Methylobacterium oxalidis NBRC 107715.</title>
        <authorList>
            <person name="Hosoyama A."/>
            <person name="Uohara A."/>
            <person name="Ohji S."/>
            <person name="Ichikawa N."/>
        </authorList>
    </citation>
    <scope>NUCLEOTIDE SEQUENCE [LARGE SCALE GENOMIC DNA]</scope>
    <source>
        <strain evidence="1 3">NBRC 107715</strain>
    </source>
</reference>
<comment type="caution">
    <text evidence="1">The sequence shown here is derived from an EMBL/GenBank/DDBJ whole genome shotgun (WGS) entry which is preliminary data.</text>
</comment>
<name>A0A512J980_9HYPH</name>
<evidence type="ECO:0000313" key="2">
    <source>
        <dbReference type="EMBL" id="GLS63898.1"/>
    </source>
</evidence>